<reference evidence="4" key="1">
    <citation type="journal article" date="2019" name="Sci. Rep.">
        <title>Draft genome of Tanacetum cinerariifolium, the natural source of mosquito coil.</title>
        <authorList>
            <person name="Yamashiro T."/>
            <person name="Shiraishi A."/>
            <person name="Satake H."/>
            <person name="Nakayama K."/>
        </authorList>
    </citation>
    <scope>NUCLEOTIDE SEQUENCE</scope>
</reference>
<gene>
    <name evidence="4" type="ORF">Tci_884531</name>
</gene>
<dbReference type="GO" id="GO:0003676">
    <property type="term" value="F:nucleic acid binding"/>
    <property type="evidence" value="ECO:0007669"/>
    <property type="project" value="InterPro"/>
</dbReference>
<evidence type="ECO:0000256" key="2">
    <source>
        <dbReference type="SAM" id="MobiDB-lite"/>
    </source>
</evidence>
<dbReference type="GO" id="GO:0008270">
    <property type="term" value="F:zinc ion binding"/>
    <property type="evidence" value="ECO:0007669"/>
    <property type="project" value="UniProtKB-KW"/>
</dbReference>
<feature type="non-terminal residue" evidence="4">
    <location>
        <position position="1"/>
    </location>
</feature>
<proteinExistence type="predicted"/>
<dbReference type="InterPro" id="IPR001878">
    <property type="entry name" value="Znf_CCHC"/>
</dbReference>
<keyword evidence="1" id="KW-0862">Zinc</keyword>
<dbReference type="AlphaFoldDB" id="A0A699TP70"/>
<dbReference type="SMART" id="SM00343">
    <property type="entry name" value="ZnF_C2HC"/>
    <property type="match status" value="2"/>
</dbReference>
<keyword evidence="1" id="KW-0479">Metal-binding</keyword>
<keyword evidence="1" id="KW-0863">Zinc-finger</keyword>
<dbReference type="Pfam" id="PF00098">
    <property type="entry name" value="zf-CCHC"/>
    <property type="match status" value="1"/>
</dbReference>
<feature type="domain" description="CCHC-type" evidence="3">
    <location>
        <begin position="42"/>
        <end position="58"/>
    </location>
</feature>
<accession>A0A699TP70</accession>
<dbReference type="PROSITE" id="PS50158">
    <property type="entry name" value="ZF_CCHC"/>
    <property type="match status" value="1"/>
</dbReference>
<evidence type="ECO:0000313" key="4">
    <source>
        <dbReference type="EMBL" id="GFD12562.1"/>
    </source>
</evidence>
<dbReference type="Gene3D" id="4.10.60.10">
    <property type="entry name" value="Zinc finger, CCHC-type"/>
    <property type="match status" value="1"/>
</dbReference>
<evidence type="ECO:0000259" key="3">
    <source>
        <dbReference type="PROSITE" id="PS50158"/>
    </source>
</evidence>
<organism evidence="4">
    <name type="scientific">Tanacetum cinerariifolium</name>
    <name type="common">Dalmatian daisy</name>
    <name type="synonym">Chrysanthemum cinerariifolium</name>
    <dbReference type="NCBI Taxonomy" id="118510"/>
    <lineage>
        <taxon>Eukaryota</taxon>
        <taxon>Viridiplantae</taxon>
        <taxon>Streptophyta</taxon>
        <taxon>Embryophyta</taxon>
        <taxon>Tracheophyta</taxon>
        <taxon>Spermatophyta</taxon>
        <taxon>Magnoliopsida</taxon>
        <taxon>eudicotyledons</taxon>
        <taxon>Gunneridae</taxon>
        <taxon>Pentapetalae</taxon>
        <taxon>asterids</taxon>
        <taxon>campanulids</taxon>
        <taxon>Asterales</taxon>
        <taxon>Asteraceae</taxon>
        <taxon>Asteroideae</taxon>
        <taxon>Anthemideae</taxon>
        <taxon>Anthemidinae</taxon>
        <taxon>Tanacetum</taxon>
    </lineage>
</organism>
<evidence type="ECO:0000256" key="1">
    <source>
        <dbReference type="PROSITE-ProRule" id="PRU00047"/>
    </source>
</evidence>
<dbReference type="EMBL" id="BKCJ011266492">
    <property type="protein sequence ID" value="GFD12562.1"/>
    <property type="molecule type" value="Genomic_DNA"/>
</dbReference>
<protein>
    <recommendedName>
        <fullName evidence="3">CCHC-type domain-containing protein</fullName>
    </recommendedName>
</protein>
<comment type="caution">
    <text evidence="4">The sequence shown here is derived from an EMBL/GenBank/DDBJ whole genome shotgun (WGS) entry which is preliminary data.</text>
</comment>
<sequence length="99" mass="10758">NNRRQSNARALTTAQNAGANQTGIAPKCNHCGRCHFDQCPPKCENCGRIGHKAKDCQSKNVASGATVQSNVVYYECGERGHKSRACLKKVDQRGRNVQG</sequence>
<feature type="region of interest" description="Disordered" evidence="2">
    <location>
        <begin position="1"/>
        <end position="20"/>
    </location>
</feature>
<name>A0A699TP70_TANCI</name>
<dbReference type="InterPro" id="IPR036875">
    <property type="entry name" value="Znf_CCHC_sf"/>
</dbReference>
<dbReference type="SUPFAM" id="SSF57756">
    <property type="entry name" value="Retrovirus zinc finger-like domains"/>
    <property type="match status" value="1"/>
</dbReference>